<protein>
    <recommendedName>
        <fullName evidence="1">SH3b domain-containing protein</fullName>
    </recommendedName>
</protein>
<dbReference type="Gene3D" id="2.30.30.40">
    <property type="entry name" value="SH3 Domains"/>
    <property type="match status" value="1"/>
</dbReference>
<accession>A0ABZ3IT60</accession>
<name>A0ABZ3IT60_9FIRM</name>
<dbReference type="EMBL" id="CP155573">
    <property type="protein sequence ID" value="XFO68904.1"/>
    <property type="molecule type" value="Genomic_DNA"/>
</dbReference>
<evidence type="ECO:0000313" key="3">
    <source>
        <dbReference type="Proteomes" id="UP000216752"/>
    </source>
</evidence>
<dbReference type="InterPro" id="IPR003646">
    <property type="entry name" value="SH3-like_bac-type"/>
</dbReference>
<gene>
    <name evidence="2" type="ORF">SPSIL_051320</name>
</gene>
<evidence type="ECO:0000313" key="2">
    <source>
        <dbReference type="EMBL" id="XFO68904.1"/>
    </source>
</evidence>
<proteinExistence type="predicted"/>
<organism evidence="2 3">
    <name type="scientific">Sporomusa silvacetica DSM 10669</name>
    <dbReference type="NCBI Taxonomy" id="1123289"/>
    <lineage>
        <taxon>Bacteria</taxon>
        <taxon>Bacillati</taxon>
        <taxon>Bacillota</taxon>
        <taxon>Negativicutes</taxon>
        <taxon>Selenomonadales</taxon>
        <taxon>Sporomusaceae</taxon>
        <taxon>Sporomusa</taxon>
    </lineage>
</organism>
<feature type="domain" description="SH3b" evidence="1">
    <location>
        <begin position="37"/>
        <end position="82"/>
    </location>
</feature>
<keyword evidence="3" id="KW-1185">Reference proteome</keyword>
<dbReference type="Pfam" id="PF08239">
    <property type="entry name" value="SH3_3"/>
    <property type="match status" value="1"/>
</dbReference>
<evidence type="ECO:0000259" key="1">
    <source>
        <dbReference type="Pfam" id="PF08239"/>
    </source>
</evidence>
<dbReference type="RefSeq" id="WP_094604335.1">
    <property type="nucleotide sequence ID" value="NZ_CP155573.1"/>
</dbReference>
<reference evidence="2" key="1">
    <citation type="submission" date="2024-05" db="EMBL/GenBank/DDBJ databases">
        <title>Isolation and characterization of Sporomusa carbonis sp. nov., a carboxydotrophic hydrogenogen in the genus of Sporomusa isolated from a charcoal burning pile.</title>
        <authorList>
            <person name="Boeer T."/>
            <person name="Rosenbaum F."/>
            <person name="Eysell L."/>
            <person name="Mueller V."/>
            <person name="Daniel R."/>
            <person name="Poehlein A."/>
        </authorList>
    </citation>
    <scope>NUCLEOTIDE SEQUENCE [LARGE SCALE GENOMIC DNA]</scope>
    <source>
        <strain evidence="2">DSM 10669</strain>
    </source>
</reference>
<dbReference type="Proteomes" id="UP000216752">
    <property type="component" value="Chromosome"/>
</dbReference>
<sequence>MKKIPFFPELLLLLMLITCMVLPVQAVFSAVTNVDKVKVFAEPTPSAPVIETLKLGDVVRVYSKSDDGQFWQIEHKSHNGWIIFSQISPKDHRY</sequence>